<keyword evidence="1" id="KW-0677">Repeat</keyword>
<dbReference type="CDD" id="cd00167">
    <property type="entry name" value="SANT"/>
    <property type="match status" value="2"/>
</dbReference>
<proteinExistence type="predicted"/>
<comment type="caution">
    <text evidence="5">The sequence shown here is derived from an EMBL/GenBank/DDBJ whole genome shotgun (WGS) entry which is preliminary data.</text>
</comment>
<dbReference type="AlphaFoldDB" id="A0AAU9IMX9"/>
<keyword evidence="2" id="KW-0238">DNA-binding</keyword>
<dbReference type="PROSITE" id="PS50090">
    <property type="entry name" value="MYB_LIKE"/>
    <property type="match status" value="2"/>
</dbReference>
<keyword evidence="6" id="KW-1185">Reference proteome</keyword>
<dbReference type="GO" id="GO:0000981">
    <property type="term" value="F:DNA-binding transcription factor activity, RNA polymerase II-specific"/>
    <property type="evidence" value="ECO:0007669"/>
    <property type="project" value="TreeGrafter"/>
</dbReference>
<dbReference type="PANTHER" id="PTHR45614:SF274">
    <property type="entry name" value="MYB-LIKE DNA-BINDING PROTEIN"/>
    <property type="match status" value="1"/>
</dbReference>
<feature type="domain" description="HTH myb-type" evidence="4">
    <location>
        <begin position="71"/>
        <end position="123"/>
    </location>
</feature>
<evidence type="ECO:0000313" key="5">
    <source>
        <dbReference type="EMBL" id="CAG9314498.1"/>
    </source>
</evidence>
<evidence type="ECO:0000256" key="1">
    <source>
        <dbReference type="ARBA" id="ARBA00022737"/>
    </source>
</evidence>
<gene>
    <name evidence="5" type="ORF">BSTOLATCC_MIC11500</name>
</gene>
<dbReference type="PANTHER" id="PTHR45614">
    <property type="entry name" value="MYB PROTEIN-RELATED"/>
    <property type="match status" value="1"/>
</dbReference>
<dbReference type="InterPro" id="IPR050560">
    <property type="entry name" value="MYB_TF"/>
</dbReference>
<feature type="domain" description="HTH myb-type" evidence="4">
    <location>
        <begin position="124"/>
        <end position="178"/>
    </location>
</feature>
<reference evidence="5" key="1">
    <citation type="submission" date="2021-09" db="EMBL/GenBank/DDBJ databases">
        <authorList>
            <consortium name="AG Swart"/>
            <person name="Singh M."/>
            <person name="Singh A."/>
            <person name="Seah K."/>
            <person name="Emmerich C."/>
        </authorList>
    </citation>
    <scope>NUCLEOTIDE SEQUENCE</scope>
    <source>
        <strain evidence="5">ATCC30299</strain>
    </source>
</reference>
<evidence type="ECO:0000256" key="2">
    <source>
        <dbReference type="ARBA" id="ARBA00023125"/>
    </source>
</evidence>
<dbReference type="Pfam" id="PF13921">
    <property type="entry name" value="Myb_DNA-bind_6"/>
    <property type="match status" value="1"/>
</dbReference>
<evidence type="ECO:0000259" key="4">
    <source>
        <dbReference type="PROSITE" id="PS51294"/>
    </source>
</evidence>
<dbReference type="SMART" id="SM00717">
    <property type="entry name" value="SANT"/>
    <property type="match status" value="2"/>
</dbReference>
<evidence type="ECO:0000313" key="6">
    <source>
        <dbReference type="Proteomes" id="UP001162131"/>
    </source>
</evidence>
<accession>A0AAU9IMX9</accession>
<feature type="domain" description="Myb-like" evidence="3">
    <location>
        <begin position="124"/>
        <end position="174"/>
    </location>
</feature>
<dbReference type="EMBL" id="CAJZBQ010000012">
    <property type="protein sequence ID" value="CAG9314498.1"/>
    <property type="molecule type" value="Genomic_DNA"/>
</dbReference>
<evidence type="ECO:0000259" key="3">
    <source>
        <dbReference type="PROSITE" id="PS50090"/>
    </source>
</evidence>
<dbReference type="InterPro" id="IPR009057">
    <property type="entry name" value="Homeodomain-like_sf"/>
</dbReference>
<dbReference type="GO" id="GO:0000978">
    <property type="term" value="F:RNA polymerase II cis-regulatory region sequence-specific DNA binding"/>
    <property type="evidence" value="ECO:0007669"/>
    <property type="project" value="TreeGrafter"/>
</dbReference>
<dbReference type="PROSITE" id="PS51294">
    <property type="entry name" value="HTH_MYB"/>
    <property type="match status" value="2"/>
</dbReference>
<dbReference type="Gene3D" id="1.10.10.60">
    <property type="entry name" value="Homeodomain-like"/>
    <property type="match status" value="2"/>
</dbReference>
<organism evidence="5 6">
    <name type="scientific">Blepharisma stoltei</name>
    <dbReference type="NCBI Taxonomy" id="1481888"/>
    <lineage>
        <taxon>Eukaryota</taxon>
        <taxon>Sar</taxon>
        <taxon>Alveolata</taxon>
        <taxon>Ciliophora</taxon>
        <taxon>Postciliodesmatophora</taxon>
        <taxon>Heterotrichea</taxon>
        <taxon>Heterotrichida</taxon>
        <taxon>Blepharismidae</taxon>
        <taxon>Blepharisma</taxon>
    </lineage>
</organism>
<dbReference type="Proteomes" id="UP001162131">
    <property type="component" value="Unassembled WGS sequence"/>
</dbReference>
<dbReference type="InterPro" id="IPR017930">
    <property type="entry name" value="Myb_dom"/>
</dbReference>
<feature type="domain" description="Myb-like" evidence="3">
    <location>
        <begin position="64"/>
        <end position="123"/>
    </location>
</feature>
<sequence>MAYYSTGNSSLPIDADFSQSLPYCVWVPCIPDLSTHSFIPIYTISNFAQSQISSIPERKVPISRGGMKWKPWKESEDNLLIELVQKYGTKQWAKISLEVNNALHGSLTVRNGKQCRERWKNHLNPNLNKGEWSLEEDLLLMKQKLEVGKKWCSIAKRMPGRTENSVKNRWNSLIKAAKKIKELDNTADDLIAAILIEEFTDSLNKH</sequence>
<dbReference type="InterPro" id="IPR001005">
    <property type="entry name" value="SANT/Myb"/>
</dbReference>
<dbReference type="FunFam" id="1.10.10.60:FF:000010">
    <property type="entry name" value="Transcriptional activator Myb isoform A"/>
    <property type="match status" value="1"/>
</dbReference>
<name>A0AAU9IMX9_9CILI</name>
<dbReference type="GO" id="GO:0005634">
    <property type="term" value="C:nucleus"/>
    <property type="evidence" value="ECO:0007669"/>
    <property type="project" value="TreeGrafter"/>
</dbReference>
<dbReference type="SUPFAM" id="SSF46689">
    <property type="entry name" value="Homeodomain-like"/>
    <property type="match status" value="1"/>
</dbReference>
<protein>
    <submittedName>
        <fullName evidence="5">Uncharacterized protein</fullName>
    </submittedName>
</protein>